<proteinExistence type="predicted"/>
<organism evidence="1 2">
    <name type="scientific">Xylaria flabelliformis</name>
    <dbReference type="NCBI Taxonomy" id="2512241"/>
    <lineage>
        <taxon>Eukaryota</taxon>
        <taxon>Fungi</taxon>
        <taxon>Dikarya</taxon>
        <taxon>Ascomycota</taxon>
        <taxon>Pezizomycotina</taxon>
        <taxon>Sordariomycetes</taxon>
        <taxon>Xylariomycetidae</taxon>
        <taxon>Xylariales</taxon>
        <taxon>Xylariaceae</taxon>
        <taxon>Xylaria</taxon>
    </lineage>
</organism>
<dbReference type="Proteomes" id="UP000319160">
    <property type="component" value="Unassembled WGS sequence"/>
</dbReference>
<keyword evidence="2" id="KW-1185">Reference proteome</keyword>
<protein>
    <submittedName>
        <fullName evidence="1">Uncharacterized protein</fullName>
    </submittedName>
</protein>
<evidence type="ECO:0000313" key="1">
    <source>
        <dbReference type="EMBL" id="TRX88479.1"/>
    </source>
</evidence>
<name>A0A553HKJ9_9PEZI</name>
<dbReference type="OrthoDB" id="5354164at2759"/>
<sequence length="436" mass="48149">MASIGRVALNGINAMIESTQTLANFQFDFSIVKVDAPQEFHDLGQRLIPARREMAEDGKLHITARRLGAIFDSLLPQTPQLIKTYGLRASEIARESIQSPPTGLGIFAKQAGLDGASIWAGATSGSGAIQVHLLACMLARMWKGSEATSIWVELLKCRRVEIQTEFDRTGSIDTRTLVAVKQQIDRSDLAEWDASARAWLRVADQCKSLQQKQLLLIIGNLDKQVNSKASVYDSVIKAWVTGLEVMESLLQGCPMVMQSGDIPLALSSWHIYPDLNILDPATKMVHQKDPLVPAPGILTIGLNWHGDTHDKGLQWSLPLAHLRYYGDPVVRTSKITKQGSRLSLDKFGIAVLGCVLGGWDIEDEEIEKVIKWIARISKIVILFCNTHKHAAKGSWLIYLLGCAAELFISSRGFERGLFTQLLTLGRNNRSFIGARS</sequence>
<dbReference type="EMBL" id="VFLP01000087">
    <property type="protein sequence ID" value="TRX88479.1"/>
    <property type="molecule type" value="Genomic_DNA"/>
</dbReference>
<gene>
    <name evidence="1" type="ORF">FHL15_010669</name>
</gene>
<reference evidence="2" key="1">
    <citation type="submission" date="2019-06" db="EMBL/GenBank/DDBJ databases">
        <title>Draft genome sequence of the griseofulvin-producing fungus Xylaria cubensis strain G536.</title>
        <authorList>
            <person name="Mead M.E."/>
            <person name="Raja H.A."/>
            <person name="Steenwyk J.L."/>
            <person name="Knowles S.L."/>
            <person name="Oberlies N.H."/>
            <person name="Rokas A."/>
        </authorList>
    </citation>
    <scope>NUCLEOTIDE SEQUENCE [LARGE SCALE GENOMIC DNA]</scope>
    <source>
        <strain evidence="2">G536</strain>
    </source>
</reference>
<accession>A0A553HKJ9</accession>
<comment type="caution">
    <text evidence="1">The sequence shown here is derived from an EMBL/GenBank/DDBJ whole genome shotgun (WGS) entry which is preliminary data.</text>
</comment>
<evidence type="ECO:0000313" key="2">
    <source>
        <dbReference type="Proteomes" id="UP000319160"/>
    </source>
</evidence>
<dbReference type="AlphaFoldDB" id="A0A553HKJ9"/>